<evidence type="ECO:0000313" key="3">
    <source>
        <dbReference type="WBParaSite" id="Pan_g9710.t1"/>
    </source>
</evidence>
<protein>
    <submittedName>
        <fullName evidence="3">TPR_MLP1_2 domain-containing protein</fullName>
    </submittedName>
</protein>
<dbReference type="Proteomes" id="UP000492821">
    <property type="component" value="Unassembled WGS sequence"/>
</dbReference>
<organism evidence="2 3">
    <name type="scientific">Panagrellus redivivus</name>
    <name type="common">Microworm</name>
    <dbReference type="NCBI Taxonomy" id="6233"/>
    <lineage>
        <taxon>Eukaryota</taxon>
        <taxon>Metazoa</taxon>
        <taxon>Ecdysozoa</taxon>
        <taxon>Nematoda</taxon>
        <taxon>Chromadorea</taxon>
        <taxon>Rhabditida</taxon>
        <taxon>Tylenchina</taxon>
        <taxon>Panagrolaimomorpha</taxon>
        <taxon>Panagrolaimoidea</taxon>
        <taxon>Panagrolaimidae</taxon>
        <taxon>Panagrellus</taxon>
    </lineage>
</organism>
<feature type="coiled-coil region" evidence="1">
    <location>
        <begin position="14"/>
        <end position="59"/>
    </location>
</feature>
<feature type="coiled-coil region" evidence="1">
    <location>
        <begin position="392"/>
        <end position="419"/>
    </location>
</feature>
<name>A0A7E4WCL4_PANRE</name>
<evidence type="ECO:0000256" key="1">
    <source>
        <dbReference type="SAM" id="Coils"/>
    </source>
</evidence>
<feature type="coiled-coil region" evidence="1">
    <location>
        <begin position="330"/>
        <end position="364"/>
    </location>
</feature>
<reference evidence="3" key="2">
    <citation type="submission" date="2020-10" db="UniProtKB">
        <authorList>
            <consortium name="WormBaseParasite"/>
        </authorList>
    </citation>
    <scope>IDENTIFICATION</scope>
</reference>
<dbReference type="AlphaFoldDB" id="A0A7E4WCL4"/>
<sequence length="442" mass="51077">MAPVTDPERSARLLDEARQNYALLKERFVAVDSENERLKFLLEQNNLNLENERKSLQAVHSKNVENVSSIKTALLEEQRKRESDFEAFKAKTLSEIELLYKQQLEQLTGEITALETRYSGALTEVEELMNTISEERSASAVREREHRNEVLEVKYGLEQDISELSRRIRDEFNTEDELNHLQNEITAQRSIIATLNDEKAEIFSKLSSELSAKDAELRKLRDQVFDANRKRTESEMAAQKSEVELSALQKALHTAADREKQLQSRLAASEHARIKFESESRQRETDREIRGAEVQAKHEMQIHSLGKKLAEAVAEIKAKDTNTRQLHRQFHEVSHQRDALQSEIQSLRQTVANLEAKIECDRRTFDAKLDELAFDRDCARKKAADVMSKSKADQYLNQIDQLKEELLLKDEEIVQLKAHYRGLLSKMKRAVEKAQLKTPNTR</sequence>
<keyword evidence="2" id="KW-1185">Reference proteome</keyword>
<reference evidence="2" key="1">
    <citation type="journal article" date="2013" name="Genetics">
        <title>The draft genome and transcriptome of Panagrellus redivivus are shaped by the harsh demands of a free-living lifestyle.</title>
        <authorList>
            <person name="Srinivasan J."/>
            <person name="Dillman A.R."/>
            <person name="Macchietto M.G."/>
            <person name="Heikkinen L."/>
            <person name="Lakso M."/>
            <person name="Fracchia K.M."/>
            <person name="Antoshechkin I."/>
            <person name="Mortazavi A."/>
            <person name="Wong G."/>
            <person name="Sternberg P.W."/>
        </authorList>
    </citation>
    <scope>NUCLEOTIDE SEQUENCE [LARGE SCALE GENOMIC DNA]</scope>
    <source>
        <strain evidence="2">MT8872</strain>
    </source>
</reference>
<dbReference type="WBParaSite" id="Pan_g9710.t1">
    <property type="protein sequence ID" value="Pan_g9710.t1"/>
    <property type="gene ID" value="Pan_g9710"/>
</dbReference>
<evidence type="ECO:0000313" key="2">
    <source>
        <dbReference type="Proteomes" id="UP000492821"/>
    </source>
</evidence>
<proteinExistence type="predicted"/>
<feature type="coiled-coil region" evidence="1">
    <location>
        <begin position="178"/>
        <end position="265"/>
    </location>
</feature>
<keyword evidence="1" id="KW-0175">Coiled coil</keyword>
<accession>A0A7E4WCL4</accession>